<organism evidence="8 9">
    <name type="scientific">Acetanaerobacterium elongatum</name>
    <dbReference type="NCBI Taxonomy" id="258515"/>
    <lineage>
        <taxon>Bacteria</taxon>
        <taxon>Bacillati</taxon>
        <taxon>Bacillota</taxon>
        <taxon>Clostridia</taxon>
        <taxon>Eubacteriales</taxon>
        <taxon>Oscillospiraceae</taxon>
        <taxon>Acetanaerobacterium</taxon>
    </lineage>
</organism>
<evidence type="ECO:0000256" key="5">
    <source>
        <dbReference type="ARBA" id="ARBA00022691"/>
    </source>
</evidence>
<keyword evidence="3 7" id="KW-0489">Methyltransferase</keyword>
<feature type="binding site" evidence="7">
    <location>
        <position position="44"/>
    </location>
    <ligand>
        <name>S-adenosyl-L-methionine</name>
        <dbReference type="ChEBI" id="CHEBI:59789"/>
    </ligand>
</feature>
<dbReference type="HAMAP" id="MF_01057">
    <property type="entry name" value="tRNA_methyltr_TrmB"/>
    <property type="match status" value="1"/>
</dbReference>
<keyword evidence="6 7" id="KW-0819">tRNA processing</keyword>
<accession>A0A1H0CA32</accession>
<proteinExistence type="inferred from homology"/>
<dbReference type="GO" id="GO:0043527">
    <property type="term" value="C:tRNA methyltransferase complex"/>
    <property type="evidence" value="ECO:0007669"/>
    <property type="project" value="TreeGrafter"/>
</dbReference>
<protein>
    <recommendedName>
        <fullName evidence="7">tRNA (guanine-N(7)-)-methyltransferase</fullName>
        <ecNumber evidence="7">2.1.1.33</ecNumber>
    </recommendedName>
    <alternativeName>
        <fullName evidence="7">tRNA (guanine(46)-N(7))-methyltransferase</fullName>
    </alternativeName>
    <alternativeName>
        <fullName evidence="7">tRNA(m7G46)-methyltransferase</fullName>
    </alternativeName>
</protein>
<dbReference type="Pfam" id="PF02390">
    <property type="entry name" value="Methyltransf_4"/>
    <property type="match status" value="1"/>
</dbReference>
<dbReference type="CDD" id="cd02440">
    <property type="entry name" value="AdoMet_MTases"/>
    <property type="match status" value="1"/>
</dbReference>
<dbReference type="EMBL" id="FNID01000022">
    <property type="protein sequence ID" value="SDN54745.1"/>
    <property type="molecule type" value="Genomic_DNA"/>
</dbReference>
<feature type="binding site" evidence="7">
    <location>
        <position position="125"/>
    </location>
    <ligand>
        <name>S-adenosyl-L-methionine</name>
        <dbReference type="ChEBI" id="CHEBI:59789"/>
    </ligand>
</feature>
<evidence type="ECO:0000256" key="6">
    <source>
        <dbReference type="ARBA" id="ARBA00022694"/>
    </source>
</evidence>
<evidence type="ECO:0000256" key="7">
    <source>
        <dbReference type="HAMAP-Rule" id="MF_01057"/>
    </source>
</evidence>
<dbReference type="InterPro" id="IPR029063">
    <property type="entry name" value="SAM-dependent_MTases_sf"/>
</dbReference>
<keyword evidence="4 7" id="KW-0808">Transferase</keyword>
<evidence type="ECO:0000313" key="9">
    <source>
        <dbReference type="Proteomes" id="UP000199182"/>
    </source>
</evidence>
<dbReference type="AlphaFoldDB" id="A0A1H0CA32"/>
<feature type="binding site" evidence="7">
    <location>
        <position position="102"/>
    </location>
    <ligand>
        <name>S-adenosyl-L-methionine</name>
        <dbReference type="ChEBI" id="CHEBI:59789"/>
    </ligand>
</feature>
<dbReference type="PANTHER" id="PTHR23417:SF14">
    <property type="entry name" value="PENTACOTRIPEPTIDE-REPEAT REGION OF PRORP DOMAIN-CONTAINING PROTEIN"/>
    <property type="match status" value="1"/>
</dbReference>
<reference evidence="8 9" key="1">
    <citation type="submission" date="2016-10" db="EMBL/GenBank/DDBJ databases">
        <authorList>
            <person name="de Groot N.N."/>
        </authorList>
    </citation>
    <scope>NUCLEOTIDE SEQUENCE [LARGE SCALE GENOMIC DNA]</scope>
    <source>
        <strain evidence="8 9">CGMCC 1.5012</strain>
    </source>
</reference>
<dbReference type="UniPathway" id="UPA00989"/>
<comment type="similarity">
    <text evidence="7">Belongs to the class I-like SAM-binding methyltransferase superfamily. TrmB family.</text>
</comment>
<dbReference type="Proteomes" id="UP000199182">
    <property type="component" value="Unassembled WGS sequence"/>
</dbReference>
<evidence type="ECO:0000256" key="1">
    <source>
        <dbReference type="ARBA" id="ARBA00000142"/>
    </source>
</evidence>
<feature type="binding site" evidence="7">
    <location>
        <position position="129"/>
    </location>
    <ligand>
        <name>substrate</name>
    </ligand>
</feature>
<dbReference type="OrthoDB" id="9802090at2"/>
<gene>
    <name evidence="7" type="primary">trmB</name>
    <name evidence="8" type="ORF">SAMN05192585_12237</name>
</gene>
<dbReference type="InterPro" id="IPR003358">
    <property type="entry name" value="tRNA_(Gua-N-7)_MeTrfase_Trmb"/>
</dbReference>
<evidence type="ECO:0000256" key="2">
    <source>
        <dbReference type="ARBA" id="ARBA00003015"/>
    </source>
</evidence>
<dbReference type="NCBIfam" id="NF001080">
    <property type="entry name" value="PRK00121.2-2"/>
    <property type="match status" value="1"/>
</dbReference>
<dbReference type="PANTHER" id="PTHR23417">
    <property type="entry name" value="3-DEOXY-D-MANNO-OCTULOSONIC-ACID TRANSFERASE/TRNA GUANINE-N 7 - -METHYLTRANSFERASE"/>
    <property type="match status" value="1"/>
</dbReference>
<dbReference type="SUPFAM" id="SSF53335">
    <property type="entry name" value="S-adenosyl-L-methionine-dependent methyltransferases"/>
    <property type="match status" value="1"/>
</dbReference>
<evidence type="ECO:0000313" key="8">
    <source>
        <dbReference type="EMBL" id="SDN54745.1"/>
    </source>
</evidence>
<evidence type="ECO:0000256" key="3">
    <source>
        <dbReference type="ARBA" id="ARBA00022603"/>
    </source>
</evidence>
<feature type="binding site" evidence="7">
    <location>
        <position position="161"/>
    </location>
    <ligand>
        <name>substrate</name>
    </ligand>
</feature>
<comment type="caution">
    <text evidence="7">Lacks conserved residue(s) required for the propagation of feature annotation.</text>
</comment>
<dbReference type="EC" id="2.1.1.33" evidence="7"/>
<comment type="function">
    <text evidence="2 7">Catalyzes the formation of N(7)-methylguanine at position 46 (m7G46) in tRNA.</text>
</comment>
<sequence>MRIRHKPWARPELAASPFFIDIPTEQKGRWKSAFAHPERPLHLELGCGKGGFVAAMSVQHPEINFIAVDIKSEMLGLAKRNVEKASAAAGKAVDNVLLTAYDIEKLSEIFNENDAPERIYINFCNPWPKPKHHKKRLTHPRQLHTYKSFLHPGAELWFKTDSEPLFLGTKRYLEQSGGFEVRFLTDDLHNSGFTESVPTEHERMFSEMGLPIHFLIAVYNGGNKPEQTPAIP</sequence>
<dbReference type="RefSeq" id="WP_092641021.1">
    <property type="nucleotide sequence ID" value="NZ_FNID01000022.1"/>
</dbReference>
<dbReference type="PROSITE" id="PS51625">
    <property type="entry name" value="SAM_MT_TRMB"/>
    <property type="match status" value="1"/>
</dbReference>
<dbReference type="Gene3D" id="3.40.50.150">
    <property type="entry name" value="Vaccinia Virus protein VP39"/>
    <property type="match status" value="1"/>
</dbReference>
<keyword evidence="9" id="KW-1185">Reference proteome</keyword>
<feature type="binding site" evidence="7">
    <location>
        <position position="69"/>
    </location>
    <ligand>
        <name>S-adenosyl-L-methionine</name>
        <dbReference type="ChEBI" id="CHEBI:59789"/>
    </ligand>
</feature>
<dbReference type="GO" id="GO:0008176">
    <property type="term" value="F:tRNA (guanine(46)-N7)-methyltransferase activity"/>
    <property type="evidence" value="ECO:0007669"/>
    <property type="project" value="UniProtKB-UniRule"/>
</dbReference>
<dbReference type="InterPro" id="IPR055361">
    <property type="entry name" value="tRNA_methyltr_TrmB_bact"/>
</dbReference>
<dbReference type="STRING" id="258515.SAMN05192585_12237"/>
<comment type="pathway">
    <text evidence="7">tRNA modification; N(7)-methylguanine-tRNA biosynthesis.</text>
</comment>
<keyword evidence="5 7" id="KW-0949">S-adenosyl-L-methionine</keyword>
<name>A0A1H0CA32_9FIRM</name>
<comment type="catalytic activity">
    <reaction evidence="1 7">
        <text>guanosine(46) in tRNA + S-adenosyl-L-methionine = N(7)-methylguanosine(46) in tRNA + S-adenosyl-L-homocysteine</text>
        <dbReference type="Rhea" id="RHEA:42708"/>
        <dbReference type="Rhea" id="RHEA-COMP:10188"/>
        <dbReference type="Rhea" id="RHEA-COMP:10189"/>
        <dbReference type="ChEBI" id="CHEBI:57856"/>
        <dbReference type="ChEBI" id="CHEBI:59789"/>
        <dbReference type="ChEBI" id="CHEBI:74269"/>
        <dbReference type="ChEBI" id="CHEBI:74480"/>
        <dbReference type="EC" id="2.1.1.33"/>
    </reaction>
</comment>
<evidence type="ECO:0000256" key="4">
    <source>
        <dbReference type="ARBA" id="ARBA00022679"/>
    </source>
</evidence>
<dbReference type="NCBIfam" id="TIGR00091">
    <property type="entry name" value="tRNA (guanosine(46)-N7)-methyltransferase TrmB"/>
    <property type="match status" value="1"/>
</dbReference>